<feature type="transmembrane region" description="Helical" evidence="1">
    <location>
        <begin position="12"/>
        <end position="31"/>
    </location>
</feature>
<dbReference type="Proteomes" id="UP001596099">
    <property type="component" value="Unassembled WGS sequence"/>
</dbReference>
<keyword evidence="1" id="KW-1133">Transmembrane helix</keyword>
<dbReference type="EMBL" id="JBHSQH010000001">
    <property type="protein sequence ID" value="MFC5971823.1"/>
    <property type="molecule type" value="Genomic_DNA"/>
</dbReference>
<dbReference type="RefSeq" id="WP_247414707.1">
    <property type="nucleotide sequence ID" value="NZ_JALLGW010000001.1"/>
</dbReference>
<accession>A0ABD5RMU6</accession>
<keyword evidence="1" id="KW-0812">Transmembrane</keyword>
<dbReference type="InterPro" id="IPR036374">
    <property type="entry name" value="OxRdtase_Mopterin-bd_sf"/>
</dbReference>
<sequence>MRLEPRPRAVDWTILAALVLAVGTGVVSLATGSVRDGWVFFLHGAGGLTLTVLLFWKLRRVRPRISAGVRSGSWRVWLSVYLALVALSALVTGIAWVLGANLDLGGWTLLNLHIGLGLIVVPPLVYHVAMRARRPTSEDWEGRRTTLQYTGLLVGGALVWRAQQAVVAALDTAGADRRFTGSKPEGGTGNRFPVTSWVLDDPAPVEAASWRLHVTGSVDRPFRANEAALTGDGADGSTPLSTADQRALLDCTSGWYVERDWRGVRVGDLLDAAEARDDARWVTFHSVTGYRFGFPLDEAREMLLATHVDGERLTHGHGFPLRLVAPERRGFQWVKWVTAVEVRESRDWGQWVAIFVSGLD</sequence>
<dbReference type="CDD" id="cd00321">
    <property type="entry name" value="SO_family_Moco"/>
    <property type="match status" value="1"/>
</dbReference>
<name>A0ABD5RMU6_9EURY</name>
<dbReference type="AlphaFoldDB" id="A0ABD5RMU6"/>
<feature type="transmembrane region" description="Helical" evidence="1">
    <location>
        <begin position="37"/>
        <end position="56"/>
    </location>
</feature>
<dbReference type="SUPFAM" id="SSF56524">
    <property type="entry name" value="Oxidoreductase molybdopterin-binding domain"/>
    <property type="match status" value="1"/>
</dbReference>
<dbReference type="Pfam" id="PF00174">
    <property type="entry name" value="Oxidored_molyb"/>
    <property type="match status" value="1"/>
</dbReference>
<evidence type="ECO:0000256" key="1">
    <source>
        <dbReference type="SAM" id="Phobius"/>
    </source>
</evidence>
<keyword evidence="4" id="KW-1185">Reference proteome</keyword>
<dbReference type="InterPro" id="IPR000572">
    <property type="entry name" value="OxRdtase_Mopterin-bd_dom"/>
</dbReference>
<reference evidence="3 4" key="1">
    <citation type="journal article" date="2019" name="Int. J. Syst. Evol. Microbiol.">
        <title>The Global Catalogue of Microorganisms (GCM) 10K type strain sequencing project: providing services to taxonomists for standard genome sequencing and annotation.</title>
        <authorList>
            <consortium name="The Broad Institute Genomics Platform"/>
            <consortium name="The Broad Institute Genome Sequencing Center for Infectious Disease"/>
            <person name="Wu L."/>
            <person name="Ma J."/>
        </authorList>
    </citation>
    <scope>NUCLEOTIDE SEQUENCE [LARGE SCALE GENOMIC DNA]</scope>
    <source>
        <strain evidence="3 4">CGMCC 1.12543</strain>
    </source>
</reference>
<dbReference type="Gene3D" id="3.90.420.10">
    <property type="entry name" value="Oxidoreductase, molybdopterin-binding domain"/>
    <property type="match status" value="1"/>
</dbReference>
<proteinExistence type="predicted"/>
<comment type="caution">
    <text evidence="3">The sequence shown here is derived from an EMBL/GenBank/DDBJ whole genome shotgun (WGS) entry which is preliminary data.</text>
</comment>
<feature type="domain" description="Oxidoreductase molybdopterin-binding" evidence="2">
    <location>
        <begin position="204"/>
        <end position="351"/>
    </location>
</feature>
<organism evidence="3 4">
    <name type="scientific">Halomarina salina</name>
    <dbReference type="NCBI Taxonomy" id="1872699"/>
    <lineage>
        <taxon>Archaea</taxon>
        <taxon>Methanobacteriati</taxon>
        <taxon>Methanobacteriota</taxon>
        <taxon>Stenosarchaea group</taxon>
        <taxon>Halobacteria</taxon>
        <taxon>Halobacteriales</taxon>
        <taxon>Natronomonadaceae</taxon>
        <taxon>Halomarina</taxon>
    </lineage>
</organism>
<dbReference type="PANTHER" id="PTHR43032">
    <property type="entry name" value="PROTEIN-METHIONINE-SULFOXIDE REDUCTASE"/>
    <property type="match status" value="1"/>
</dbReference>
<evidence type="ECO:0000259" key="2">
    <source>
        <dbReference type="Pfam" id="PF00174"/>
    </source>
</evidence>
<gene>
    <name evidence="3" type="ORF">ACFPYI_10815</name>
</gene>
<evidence type="ECO:0000313" key="3">
    <source>
        <dbReference type="EMBL" id="MFC5971823.1"/>
    </source>
</evidence>
<keyword evidence="1" id="KW-0472">Membrane</keyword>
<feature type="transmembrane region" description="Helical" evidence="1">
    <location>
        <begin position="76"/>
        <end position="98"/>
    </location>
</feature>
<protein>
    <submittedName>
        <fullName evidence="3">Molybdopterin-dependent oxidoreductase</fullName>
    </submittedName>
</protein>
<feature type="transmembrane region" description="Helical" evidence="1">
    <location>
        <begin position="104"/>
        <end position="126"/>
    </location>
</feature>
<evidence type="ECO:0000313" key="4">
    <source>
        <dbReference type="Proteomes" id="UP001596099"/>
    </source>
</evidence>